<dbReference type="AlphaFoldDB" id="A0A7R7HVX8"/>
<protein>
    <submittedName>
        <fullName evidence="1">Uncharacterized protein</fullName>
    </submittedName>
</protein>
<dbReference type="Proteomes" id="UP000611640">
    <property type="component" value="Chromosome"/>
</dbReference>
<gene>
    <name evidence="1" type="ORF">Athai_10510</name>
</gene>
<sequence>MNRPDVGDVVRLPGWLPDPPYRVLGVRDPGIDGHLWLDGYLIEDTGITVASYLVPVNRLRPLPDPTWDQA</sequence>
<evidence type="ECO:0000313" key="1">
    <source>
        <dbReference type="EMBL" id="BCJ33548.1"/>
    </source>
</evidence>
<name>A0A7R7HVX8_9ACTN</name>
<organism evidence="1 2">
    <name type="scientific">Actinocatenispora thailandica</name>
    <dbReference type="NCBI Taxonomy" id="227318"/>
    <lineage>
        <taxon>Bacteria</taxon>
        <taxon>Bacillati</taxon>
        <taxon>Actinomycetota</taxon>
        <taxon>Actinomycetes</taxon>
        <taxon>Micromonosporales</taxon>
        <taxon>Micromonosporaceae</taxon>
        <taxon>Actinocatenispora</taxon>
    </lineage>
</organism>
<accession>A0A7R7HVX8</accession>
<dbReference type="KEGG" id="atl:Athai_10510"/>
<keyword evidence="2" id="KW-1185">Reference proteome</keyword>
<proteinExistence type="predicted"/>
<dbReference type="RefSeq" id="WP_203960419.1">
    <property type="nucleotide sequence ID" value="NZ_AP023355.1"/>
</dbReference>
<evidence type="ECO:0000313" key="2">
    <source>
        <dbReference type="Proteomes" id="UP000611640"/>
    </source>
</evidence>
<dbReference type="EMBL" id="AP023355">
    <property type="protein sequence ID" value="BCJ33548.1"/>
    <property type="molecule type" value="Genomic_DNA"/>
</dbReference>
<reference evidence="1 2" key="1">
    <citation type="submission" date="2020-08" db="EMBL/GenBank/DDBJ databases">
        <title>Whole genome shotgun sequence of Actinocatenispora thailandica NBRC 105041.</title>
        <authorList>
            <person name="Komaki H."/>
            <person name="Tamura T."/>
        </authorList>
    </citation>
    <scope>NUCLEOTIDE SEQUENCE [LARGE SCALE GENOMIC DNA]</scope>
    <source>
        <strain evidence="1 2">NBRC 105041</strain>
    </source>
</reference>